<evidence type="ECO:0000256" key="6">
    <source>
        <dbReference type="ARBA" id="ARBA00023157"/>
    </source>
</evidence>
<comment type="subcellular location">
    <subcellularLocation>
        <location evidence="1 7">Secreted</location>
    </subcellularLocation>
</comment>
<evidence type="ECO:0000313" key="9">
    <source>
        <dbReference type="Proteomes" id="UP000008311"/>
    </source>
</evidence>
<evidence type="ECO:0000256" key="5">
    <source>
        <dbReference type="ARBA" id="ARBA00022729"/>
    </source>
</evidence>
<keyword evidence="6" id="KW-1015">Disulfide bond</keyword>
<dbReference type="PANTHER" id="PTHR33109">
    <property type="entry name" value="EPIDERMAL PATTERNING FACTOR-LIKE PROTEIN 4"/>
    <property type="match status" value="1"/>
</dbReference>
<evidence type="ECO:0000256" key="1">
    <source>
        <dbReference type="ARBA" id="ARBA00004613"/>
    </source>
</evidence>
<gene>
    <name evidence="8" type="ORF">RCOM_0655200</name>
</gene>
<dbReference type="eggNOG" id="ENOG502S87E">
    <property type="taxonomic scope" value="Eukaryota"/>
</dbReference>
<comment type="function">
    <text evidence="7">Controls stomatal patterning.</text>
</comment>
<dbReference type="GO" id="GO:0005576">
    <property type="term" value="C:extracellular region"/>
    <property type="evidence" value="ECO:0007669"/>
    <property type="project" value="UniProtKB-SubCell"/>
</dbReference>
<dbReference type="Pfam" id="PF17181">
    <property type="entry name" value="EPF"/>
    <property type="match status" value="1"/>
</dbReference>
<reference evidence="9" key="1">
    <citation type="journal article" date="2010" name="Nat. Biotechnol.">
        <title>Draft genome sequence of the oilseed species Ricinus communis.</title>
        <authorList>
            <person name="Chan A.P."/>
            <person name="Crabtree J."/>
            <person name="Zhao Q."/>
            <person name="Lorenzi H."/>
            <person name="Orvis J."/>
            <person name="Puiu D."/>
            <person name="Melake-Berhan A."/>
            <person name="Jones K.M."/>
            <person name="Redman J."/>
            <person name="Chen G."/>
            <person name="Cahoon E.B."/>
            <person name="Gedil M."/>
            <person name="Stanke M."/>
            <person name="Haas B.J."/>
            <person name="Wortman J.R."/>
            <person name="Fraser-Liggett C.M."/>
            <person name="Ravel J."/>
            <person name="Rabinowicz P.D."/>
        </authorList>
    </citation>
    <scope>NUCLEOTIDE SEQUENCE [LARGE SCALE GENOMIC DNA]</scope>
    <source>
        <strain evidence="9">cv. Hale</strain>
    </source>
</reference>
<dbReference type="STRING" id="3988.B9S5W2"/>
<keyword evidence="4 7" id="KW-0964">Secreted</keyword>
<dbReference type="EMBL" id="EQ973876">
    <property type="protein sequence ID" value="EEF41049.1"/>
    <property type="molecule type" value="Genomic_DNA"/>
</dbReference>
<sequence length="83" mass="8971">MESKQGIKGKEEIVGATDEAYSKGLSKIGSSPPSCEHKCYGCTPCEAIQVPTTSKAHSHLVVNYANYEPEGWKCKCGPTFYSP</sequence>
<evidence type="ECO:0000256" key="4">
    <source>
        <dbReference type="ARBA" id="ARBA00022525"/>
    </source>
</evidence>
<dbReference type="Proteomes" id="UP000008311">
    <property type="component" value="Unassembled WGS sequence"/>
</dbReference>
<dbReference type="GO" id="GO:0010052">
    <property type="term" value="P:guard cell differentiation"/>
    <property type="evidence" value="ECO:0007669"/>
    <property type="project" value="UniProtKB-UniRule"/>
</dbReference>
<keyword evidence="3 7" id="KW-0217">Developmental protein</keyword>
<evidence type="ECO:0000256" key="7">
    <source>
        <dbReference type="RuleBase" id="RU367102"/>
    </source>
</evidence>
<evidence type="ECO:0000256" key="2">
    <source>
        <dbReference type="ARBA" id="ARBA00008127"/>
    </source>
</evidence>
<comment type="similarity">
    <text evidence="2 7">Belongs to the plant cysteine rich small secretory peptide family. Epidermal patterning factor subfamily.</text>
</comment>
<evidence type="ECO:0000313" key="8">
    <source>
        <dbReference type="EMBL" id="EEF41049.1"/>
    </source>
</evidence>
<keyword evidence="9" id="KW-1185">Reference proteome</keyword>
<proteinExistence type="inferred from homology"/>
<organism evidence="8 9">
    <name type="scientific">Ricinus communis</name>
    <name type="common">Castor bean</name>
    <dbReference type="NCBI Taxonomy" id="3988"/>
    <lineage>
        <taxon>Eukaryota</taxon>
        <taxon>Viridiplantae</taxon>
        <taxon>Streptophyta</taxon>
        <taxon>Embryophyta</taxon>
        <taxon>Tracheophyta</taxon>
        <taxon>Spermatophyta</taxon>
        <taxon>Magnoliopsida</taxon>
        <taxon>eudicotyledons</taxon>
        <taxon>Gunneridae</taxon>
        <taxon>Pentapetalae</taxon>
        <taxon>rosids</taxon>
        <taxon>fabids</taxon>
        <taxon>Malpighiales</taxon>
        <taxon>Euphorbiaceae</taxon>
        <taxon>Acalyphoideae</taxon>
        <taxon>Acalypheae</taxon>
        <taxon>Ricinus</taxon>
    </lineage>
</organism>
<dbReference type="InterPro" id="IPR039455">
    <property type="entry name" value="EPFL"/>
</dbReference>
<dbReference type="PANTHER" id="PTHR33109:SF3">
    <property type="entry name" value="EPIDERMAL PATTERNING FACTOR-LIKE PROTEIN"/>
    <property type="match status" value="1"/>
</dbReference>
<dbReference type="AlphaFoldDB" id="B9S5W2"/>
<name>B9S5W2_RICCO</name>
<keyword evidence="5" id="KW-0732">Signal</keyword>
<dbReference type="InParanoid" id="B9S5W2"/>
<evidence type="ECO:0000256" key="3">
    <source>
        <dbReference type="ARBA" id="ARBA00022473"/>
    </source>
</evidence>
<protein>
    <recommendedName>
        <fullName evidence="7">Epidermal patterning factor-like protein</fullName>
    </recommendedName>
</protein>
<accession>B9S5W2</accession>